<organism evidence="1 2">
    <name type="scientific">Anabaenopsis elenkinii CCIBt3563</name>
    <dbReference type="NCBI Taxonomy" id="2779889"/>
    <lineage>
        <taxon>Bacteria</taxon>
        <taxon>Bacillati</taxon>
        <taxon>Cyanobacteriota</taxon>
        <taxon>Cyanophyceae</taxon>
        <taxon>Nostocales</taxon>
        <taxon>Nodulariaceae</taxon>
        <taxon>Anabaenopsis</taxon>
    </lineage>
</organism>
<evidence type="ECO:0000313" key="1">
    <source>
        <dbReference type="EMBL" id="QOV22281.1"/>
    </source>
</evidence>
<accession>A0A7S6RC80</accession>
<reference evidence="2" key="1">
    <citation type="submission" date="2020-10" db="EMBL/GenBank/DDBJ databases">
        <title>Genome-based taxonomic classification of the species Anabaenopsis elenkinii.</title>
        <authorList>
            <person name="Delbaje E."/>
            <person name="Andreote A.P.D."/>
            <person name="Pellegrinetti T.A."/>
            <person name="Cruz R.B."/>
            <person name="Branco L.H.Z."/>
            <person name="Fiore M.F."/>
        </authorList>
    </citation>
    <scope>NUCLEOTIDE SEQUENCE [LARGE SCALE GENOMIC DNA]</scope>
    <source>
        <strain evidence="2">CCIBt3563</strain>
    </source>
</reference>
<dbReference type="Proteomes" id="UP000593846">
    <property type="component" value="Chromosome"/>
</dbReference>
<dbReference type="KEGG" id="aee:IM676_16615"/>
<evidence type="ECO:0000313" key="2">
    <source>
        <dbReference type="Proteomes" id="UP000593846"/>
    </source>
</evidence>
<name>A0A7S6RC80_9CYAN</name>
<gene>
    <name evidence="1" type="ORF">IM676_16615</name>
</gene>
<dbReference type="EMBL" id="CP063311">
    <property type="protein sequence ID" value="QOV22281.1"/>
    <property type="molecule type" value="Genomic_DNA"/>
</dbReference>
<dbReference type="AlphaFoldDB" id="A0A7S6RC80"/>
<proteinExistence type="predicted"/>
<sequence>MTLAVIAPELMVELTTEEQQLLCGGRRRCPRRVIVPRCGSYFRERGGRGGFADGFEDDFGDRF</sequence>
<protein>
    <submittedName>
        <fullName evidence="1">Uncharacterized protein</fullName>
    </submittedName>
</protein>
<dbReference type="RefSeq" id="WP_200987913.1">
    <property type="nucleotide sequence ID" value="NZ_CP063311.1"/>
</dbReference>
<keyword evidence="2" id="KW-1185">Reference proteome</keyword>